<dbReference type="Pfam" id="PF14312">
    <property type="entry name" value="FG-GAP_2"/>
    <property type="match status" value="1"/>
</dbReference>
<reference evidence="5" key="1">
    <citation type="submission" date="2014-02" db="EMBL/GenBank/DDBJ databases">
        <authorList>
            <person name="Gan H."/>
        </authorList>
    </citation>
    <scope>NUCLEOTIDE SEQUENCE [LARGE SCALE GENOMIC DNA]</scope>
    <source>
        <strain evidence="5">S1</strain>
    </source>
</reference>
<gene>
    <name evidence="4" type="ORF">BN948_02470</name>
</gene>
<dbReference type="Gene3D" id="2.60.40.10">
    <property type="entry name" value="Immunoglobulins"/>
    <property type="match status" value="1"/>
</dbReference>
<feature type="region of interest" description="Disordered" evidence="2">
    <location>
        <begin position="19"/>
        <end position="101"/>
    </location>
</feature>
<dbReference type="InterPro" id="IPR013517">
    <property type="entry name" value="FG-GAP"/>
</dbReference>
<proteinExistence type="predicted"/>
<dbReference type="PROSITE" id="PS51257">
    <property type="entry name" value="PROKAR_LIPOPROTEIN"/>
    <property type="match status" value="1"/>
</dbReference>
<dbReference type="GO" id="GO:0016301">
    <property type="term" value="F:kinase activity"/>
    <property type="evidence" value="ECO:0007669"/>
    <property type="project" value="UniProtKB-KW"/>
</dbReference>
<dbReference type="InterPro" id="IPR028994">
    <property type="entry name" value="Integrin_alpha_N"/>
</dbReference>
<feature type="compositionally biased region" description="Pro residues" evidence="2">
    <location>
        <begin position="44"/>
        <end position="99"/>
    </location>
</feature>
<sequence precursor="true">MERRSMRWFAAAMAVVSLTACGGGGGDAPSDAGGSGSSADQSPSPSPGPNPDPGGTPPAPPPAGTPPSPPAPPPVGTPPAAPPPGSGTAPIPDPGPGPVTPFTVTVASAPQRGLKLEWTAVAGAVGYRIERDVDASDGVDNFQTVDFVAAPALSRTFTDLPLVEAMNHKYQVRAIGAAGPPLAIDAESVSGDLAASITSGPTTLDDSSGNMARAMATALRDNSRHVLAVGLPGANLGMGTVKIYERPITGGAWVEAQPGLSLESLELEDHFGASVALSPNGMYLAVGIPGDDGATDGSGVNPDPLPTALDVKDSGAVQVYRYVAGAGWTPDARIKAINAGPRDSFGAAVAISNDGHLIVGAPNEDGSLPPGGYWINSFIPAGLGDDRTNAQDRGAVYGYGRSSVGYSSVMYMKPPIDGGGRSLYYGAALALDALGQRLAVGAPGASYNGSRAGGVVFYDLSWNFTTPTEVFPGAALKEHVGTGGERSVPLTDDPPLSSSAFRGLGGALAMSALGDWVAAGYAEKGGLVTGTGVSLPSNAGQVALYRHQGGAWAWHSSPTAPAPRANDRFGINVSLVNEGKGLQLLVGAREDSSGHNGLMRAADIAPESFSSTPETGAAHYFVANADPSQPMVLKARLKSPNRIHQEWLGLSTAMTKDGNELLLSGQYQDDPNEPFSKVIFFGY</sequence>
<organism evidence="4 5">
    <name type="scientific">Hydrogenophaga intermedia</name>
    <dbReference type="NCBI Taxonomy" id="65786"/>
    <lineage>
        <taxon>Bacteria</taxon>
        <taxon>Pseudomonadati</taxon>
        <taxon>Pseudomonadota</taxon>
        <taxon>Betaproteobacteria</taxon>
        <taxon>Burkholderiales</taxon>
        <taxon>Comamonadaceae</taxon>
        <taxon>Hydrogenophaga</taxon>
    </lineage>
</organism>
<feature type="signal peptide" evidence="3">
    <location>
        <begin position="1"/>
        <end position="22"/>
    </location>
</feature>
<dbReference type="EMBL" id="CCAE010000018">
    <property type="protein sequence ID" value="CDN88039.1"/>
    <property type="molecule type" value="Genomic_DNA"/>
</dbReference>
<feature type="chain" id="PRO_5009681509" evidence="3">
    <location>
        <begin position="23"/>
        <end position="683"/>
    </location>
</feature>
<feature type="compositionally biased region" description="Low complexity" evidence="2">
    <location>
        <begin position="28"/>
        <end position="43"/>
    </location>
</feature>
<reference evidence="5" key="2">
    <citation type="submission" date="2014-11" db="EMBL/GenBank/DDBJ databases">
        <title>Draft genome sequence of Hydrogenophaga intermedia S1.</title>
        <authorList>
            <person name="Gan H.M."/>
            <person name="Chew T.H."/>
            <person name="Stolz A."/>
        </authorList>
    </citation>
    <scope>NUCLEOTIDE SEQUENCE [LARGE SCALE GENOMIC DNA]</scope>
    <source>
        <strain evidence="5">S1</strain>
    </source>
</reference>
<keyword evidence="5" id="KW-1185">Reference proteome</keyword>
<dbReference type="Proteomes" id="UP000028878">
    <property type="component" value="Unassembled WGS sequence"/>
</dbReference>
<dbReference type="AlphaFoldDB" id="A0A1L1PJW1"/>
<dbReference type="PANTHER" id="PTHR36220">
    <property type="entry name" value="UNNAMED PRODUCT"/>
    <property type="match status" value="1"/>
</dbReference>
<keyword evidence="1 3" id="KW-0732">Signal</keyword>
<evidence type="ECO:0000313" key="5">
    <source>
        <dbReference type="Proteomes" id="UP000028878"/>
    </source>
</evidence>
<evidence type="ECO:0000256" key="2">
    <source>
        <dbReference type="SAM" id="MobiDB-lite"/>
    </source>
</evidence>
<keyword evidence="4" id="KW-0808">Transferase</keyword>
<dbReference type="InterPro" id="IPR013783">
    <property type="entry name" value="Ig-like_fold"/>
</dbReference>
<accession>A0A1L1PJW1</accession>
<dbReference type="PANTHER" id="PTHR36220:SF1">
    <property type="entry name" value="GAMMA TUBULIN COMPLEX COMPONENT C-TERMINAL DOMAIN-CONTAINING PROTEIN"/>
    <property type="match status" value="1"/>
</dbReference>
<keyword evidence="4" id="KW-0418">Kinase</keyword>
<evidence type="ECO:0000313" key="4">
    <source>
        <dbReference type="EMBL" id="CDN88039.1"/>
    </source>
</evidence>
<evidence type="ECO:0000256" key="3">
    <source>
        <dbReference type="SAM" id="SignalP"/>
    </source>
</evidence>
<evidence type="ECO:0000256" key="1">
    <source>
        <dbReference type="ARBA" id="ARBA00022729"/>
    </source>
</evidence>
<dbReference type="Gene3D" id="2.130.10.130">
    <property type="entry name" value="Integrin alpha, N-terminal"/>
    <property type="match status" value="1"/>
</dbReference>
<protein>
    <submittedName>
        <fullName evidence="4">PAS/PAC sensor signal transduction histidine kinase</fullName>
    </submittedName>
</protein>
<name>A0A1L1PJW1_HYDIT</name>
<dbReference type="RefSeq" id="WP_009517941.1">
    <property type="nucleotide sequence ID" value="NZ_CCAE010000018.1"/>
</dbReference>